<organism evidence="9 10">
    <name type="scientific">Olivibacter ginsenosidimutans</name>
    <dbReference type="NCBI Taxonomy" id="1176537"/>
    <lineage>
        <taxon>Bacteria</taxon>
        <taxon>Pseudomonadati</taxon>
        <taxon>Bacteroidota</taxon>
        <taxon>Sphingobacteriia</taxon>
        <taxon>Sphingobacteriales</taxon>
        <taxon>Sphingobacteriaceae</taxon>
        <taxon>Olivibacter</taxon>
    </lineage>
</organism>
<keyword evidence="3" id="KW-0732">Signal</keyword>
<evidence type="ECO:0000256" key="2">
    <source>
        <dbReference type="ARBA" id="ARBA00006275"/>
    </source>
</evidence>
<comment type="similarity">
    <text evidence="2">Belongs to the SusD family.</text>
</comment>
<feature type="domain" description="SusD-like N-terminal" evidence="8">
    <location>
        <begin position="106"/>
        <end position="233"/>
    </location>
</feature>
<keyword evidence="10" id="KW-1185">Reference proteome</keyword>
<evidence type="ECO:0000256" key="3">
    <source>
        <dbReference type="ARBA" id="ARBA00022729"/>
    </source>
</evidence>
<feature type="domain" description="RagB/SusD" evidence="7">
    <location>
        <begin position="368"/>
        <end position="598"/>
    </location>
</feature>
<dbReference type="Proteomes" id="UP001501411">
    <property type="component" value="Unassembled WGS sequence"/>
</dbReference>
<dbReference type="InterPro" id="IPR033985">
    <property type="entry name" value="SusD-like_N"/>
</dbReference>
<protein>
    <recommendedName>
        <fullName evidence="11">RagB/SusD family nutrient uptake outer membrane protein</fullName>
    </recommendedName>
</protein>
<dbReference type="SUPFAM" id="SSF48452">
    <property type="entry name" value="TPR-like"/>
    <property type="match status" value="1"/>
</dbReference>
<accession>A0ABP9BXE3</accession>
<keyword evidence="4" id="KW-0472">Membrane</keyword>
<gene>
    <name evidence="9" type="ORF">GCM10023231_33430</name>
</gene>
<evidence type="ECO:0008006" key="11">
    <source>
        <dbReference type="Google" id="ProtNLM"/>
    </source>
</evidence>
<dbReference type="EMBL" id="BAABIQ010000042">
    <property type="protein sequence ID" value="GAA4801888.1"/>
    <property type="molecule type" value="Genomic_DNA"/>
</dbReference>
<evidence type="ECO:0000313" key="10">
    <source>
        <dbReference type="Proteomes" id="UP001501411"/>
    </source>
</evidence>
<dbReference type="Gene3D" id="1.25.40.390">
    <property type="match status" value="1"/>
</dbReference>
<evidence type="ECO:0000313" key="9">
    <source>
        <dbReference type="EMBL" id="GAA4801888.1"/>
    </source>
</evidence>
<comment type="caution">
    <text evidence="9">The sequence shown here is derived from an EMBL/GenBank/DDBJ whole genome shotgun (WGS) entry which is preliminary data.</text>
</comment>
<evidence type="ECO:0000256" key="4">
    <source>
        <dbReference type="ARBA" id="ARBA00023136"/>
    </source>
</evidence>
<evidence type="ECO:0000259" key="7">
    <source>
        <dbReference type="Pfam" id="PF07980"/>
    </source>
</evidence>
<name>A0ABP9BXE3_9SPHI</name>
<evidence type="ECO:0000256" key="5">
    <source>
        <dbReference type="ARBA" id="ARBA00023237"/>
    </source>
</evidence>
<keyword evidence="5" id="KW-0998">Cell outer membrane</keyword>
<feature type="region of interest" description="Disordered" evidence="6">
    <location>
        <begin position="600"/>
        <end position="621"/>
    </location>
</feature>
<dbReference type="InterPro" id="IPR011990">
    <property type="entry name" value="TPR-like_helical_dom_sf"/>
</dbReference>
<comment type="subcellular location">
    <subcellularLocation>
        <location evidence="1">Cell outer membrane</location>
    </subcellularLocation>
</comment>
<reference evidence="10" key="1">
    <citation type="journal article" date="2019" name="Int. J. Syst. Evol. Microbiol.">
        <title>The Global Catalogue of Microorganisms (GCM) 10K type strain sequencing project: providing services to taxonomists for standard genome sequencing and annotation.</title>
        <authorList>
            <consortium name="The Broad Institute Genomics Platform"/>
            <consortium name="The Broad Institute Genome Sequencing Center for Infectious Disease"/>
            <person name="Wu L."/>
            <person name="Ma J."/>
        </authorList>
    </citation>
    <scope>NUCLEOTIDE SEQUENCE [LARGE SCALE GENOMIC DNA]</scope>
    <source>
        <strain evidence="10">JCM 18200</strain>
    </source>
</reference>
<proteinExistence type="inferred from homology"/>
<dbReference type="Pfam" id="PF14322">
    <property type="entry name" value="SusD-like_3"/>
    <property type="match status" value="1"/>
</dbReference>
<evidence type="ECO:0000256" key="6">
    <source>
        <dbReference type="SAM" id="MobiDB-lite"/>
    </source>
</evidence>
<evidence type="ECO:0000256" key="1">
    <source>
        <dbReference type="ARBA" id="ARBA00004442"/>
    </source>
</evidence>
<dbReference type="InterPro" id="IPR012944">
    <property type="entry name" value="SusD_RagB_dom"/>
</dbReference>
<feature type="compositionally biased region" description="Basic and acidic residues" evidence="6">
    <location>
        <begin position="611"/>
        <end position="621"/>
    </location>
</feature>
<sequence>MNNIIIKKNKLLFVALGSLLLMPFACKRDYLEPKPLSFYTPDKTFNTADGLWATIAACDSNLRQEFYGDAPPIVTEDIFSEVAVEGTTDKPGPAQNLDLAITPDAQLNNTDYNKVGWYWIEGYKGIRYANTTIKYIDQPKDYASEEDRNHLLGAAYFHRAFHYYRLTQQFGDVPFVDDVIEKPKLDYFTTKREVILQKIKADLEFAEQWVPDAVNKGQVTKGAVSHLLTKVNLALGLFDDAIASASRVIDGGMYRLMTERFGKDAADQSKNVIWDLHRPENKSLASNTEALLLVIDRLNLSGNVDGGIQSMRNGVPYWSNSGVITPSGKSGTSDKDKLEIPQVETYGRGIGRLRPTYYSQEGIWSDKDDLRHAPGNWMRMEDLVYNNPDLKKAGDPYYGKHLEYRNARGGLLVSDTIRHWFSWPHYKLFVEDPTRTQPTGGNTDWYIFRLAETYLLRAEAYFWKGDLASAAADMNKVRVRAHAAPITAAQVNMATILDERARELYYEEPRKTELTRIAYIFAKTGKAAENGKTYSLNNFSTNNYFYDRVMAKTDFYNKGVTTVIGITYKMSPYHVLWPIPIAVINANTLGHINQNQGYAGSESNIPPLEEIPEKTEEEVVH</sequence>
<dbReference type="Pfam" id="PF07980">
    <property type="entry name" value="SusD_RagB"/>
    <property type="match status" value="1"/>
</dbReference>
<dbReference type="RefSeq" id="WP_345233432.1">
    <property type="nucleotide sequence ID" value="NZ_BAABIQ010000042.1"/>
</dbReference>
<evidence type="ECO:0000259" key="8">
    <source>
        <dbReference type="Pfam" id="PF14322"/>
    </source>
</evidence>